<dbReference type="PANTHER" id="PTHR48032">
    <property type="entry name" value="RNA-BINDING PROTEIN MUSASHI HOMOLOG RBP6"/>
    <property type="match status" value="1"/>
</dbReference>
<keyword evidence="2 3" id="KW-0694">RNA-binding</keyword>
<reference evidence="7" key="1">
    <citation type="submission" date="2021-01" db="EMBL/GenBank/DDBJ databases">
        <authorList>
            <person name="Corre E."/>
            <person name="Pelletier E."/>
            <person name="Niang G."/>
            <person name="Scheremetjew M."/>
            <person name="Finn R."/>
            <person name="Kale V."/>
            <person name="Holt S."/>
            <person name="Cochrane G."/>
            <person name="Meng A."/>
            <person name="Brown T."/>
            <person name="Cohen L."/>
        </authorList>
    </citation>
    <scope>NUCLEOTIDE SEQUENCE</scope>
    <source>
        <strain evidence="7">CCMP2877</strain>
    </source>
</reference>
<evidence type="ECO:0000256" key="3">
    <source>
        <dbReference type="PROSITE-ProRule" id="PRU00176"/>
    </source>
</evidence>
<dbReference type="Pfam" id="PF00076">
    <property type="entry name" value="RRM_1"/>
    <property type="match status" value="2"/>
</dbReference>
<dbReference type="FunFam" id="3.30.70.330:FF:000040">
    <property type="entry name" value="Heterogeneous nuclear ribonucleoprotein A2/B1"/>
    <property type="match status" value="1"/>
</dbReference>
<feature type="region of interest" description="Disordered" evidence="5">
    <location>
        <begin position="211"/>
        <end position="256"/>
    </location>
</feature>
<dbReference type="SUPFAM" id="SSF54928">
    <property type="entry name" value="RNA-binding domain, RBD"/>
    <property type="match status" value="2"/>
</dbReference>
<keyword evidence="4" id="KW-0175">Coiled coil</keyword>
<evidence type="ECO:0000256" key="1">
    <source>
        <dbReference type="ARBA" id="ARBA00022737"/>
    </source>
</evidence>
<feature type="domain" description="RRM" evidence="6">
    <location>
        <begin position="129"/>
        <end position="210"/>
    </location>
</feature>
<feature type="region of interest" description="Disordered" evidence="5">
    <location>
        <begin position="92"/>
        <end position="128"/>
    </location>
</feature>
<evidence type="ECO:0000256" key="4">
    <source>
        <dbReference type="SAM" id="Coils"/>
    </source>
</evidence>
<dbReference type="CDD" id="cd12325">
    <property type="entry name" value="RRM1_hnRNPA_hnRNPD_like"/>
    <property type="match status" value="1"/>
</dbReference>
<evidence type="ECO:0000256" key="2">
    <source>
        <dbReference type="ARBA" id="ARBA00022884"/>
    </source>
</evidence>
<dbReference type="SMART" id="SM00360">
    <property type="entry name" value="RRM"/>
    <property type="match status" value="2"/>
</dbReference>
<keyword evidence="1" id="KW-0677">Repeat</keyword>
<accession>A0A7S1UJG2</accession>
<name>A0A7S1UJG2_9STRA</name>
<dbReference type="GO" id="GO:0006417">
    <property type="term" value="P:regulation of translation"/>
    <property type="evidence" value="ECO:0007669"/>
    <property type="project" value="TreeGrafter"/>
</dbReference>
<dbReference type="InterPro" id="IPR035979">
    <property type="entry name" value="RBD_domain_sf"/>
</dbReference>
<sequence length="649" mass="66033">MAAVARKVAGPTRPTAKIFVGGISYETTDGKLREYFSQFGEVADACIMKDAHTRRSRGFGFVTFTDMESASRVLSEAEHIIDARKVEAKPAVPKSEVVREPPSEETKQTAEAKSTAEPGGAGGPRTNTNKIFVGGLHYDTTSAGLGEYFGQFGEVLSSEVMYNRDTGKSRGFGFIVFAMSDEGSKAASQAIEKPSHIIDGKLVEVKAAVPKHLSTSGRGGPDGHDGKNKGGATPRSNNAPSPGSAVPPTPVGTPSSYAAALRFGRGATNAAVGAMPGELESPPGRPMGEMDGVVWMPPGGSEDPEAIRAAMMGMADMTLTEQAARQHAAFQAGMSKGFTLANDGPTGPPQGAPEMARIAPNSQAAYLRAAAAAAAAGQEQAAVVIQQKQIQQQNQLLAQQQQLHQLQMQIQQMQALQQNLQRASLAAMLQGNGQSVPDPAAVAAGGAVYPPMNAAGGAGVPAQLGALQNAGGPPMMSSQGMNAGVVPGQAPASLSLQGGTGSAGLFQEQEAPQLNSQSSMDSGISAGSPSVQASNLFEVPTSLASQEASADRALGATAANAVNGLGLGLAGDAMALGSSVDDVSGNGGNSGSAWLAPNGLGLDLRNSEGELLPSTSLGGQSFGSEGEAGLYNLSPFSMLDSRNSSGQPS</sequence>
<feature type="coiled-coil region" evidence="4">
    <location>
        <begin position="396"/>
        <end position="426"/>
    </location>
</feature>
<feature type="domain" description="RRM" evidence="6">
    <location>
        <begin position="16"/>
        <end position="93"/>
    </location>
</feature>
<dbReference type="InterPro" id="IPR000504">
    <property type="entry name" value="RRM_dom"/>
</dbReference>
<proteinExistence type="predicted"/>
<organism evidence="7">
    <name type="scientific">Phaeomonas parva</name>
    <dbReference type="NCBI Taxonomy" id="124430"/>
    <lineage>
        <taxon>Eukaryota</taxon>
        <taxon>Sar</taxon>
        <taxon>Stramenopiles</taxon>
        <taxon>Ochrophyta</taxon>
        <taxon>Pinguiophyceae</taxon>
        <taxon>Pinguiochrysidales</taxon>
        <taxon>Pinguiochrysidaceae</taxon>
        <taxon>Phaeomonas</taxon>
    </lineage>
</organism>
<protein>
    <recommendedName>
        <fullName evidence="6">RRM domain-containing protein</fullName>
    </recommendedName>
</protein>
<evidence type="ECO:0000259" key="6">
    <source>
        <dbReference type="PROSITE" id="PS50102"/>
    </source>
</evidence>
<gene>
    <name evidence="7" type="ORF">PPAR1163_LOCUS27202</name>
</gene>
<evidence type="ECO:0000313" key="7">
    <source>
        <dbReference type="EMBL" id="CAD9268765.1"/>
    </source>
</evidence>
<evidence type="ECO:0000256" key="5">
    <source>
        <dbReference type="SAM" id="MobiDB-lite"/>
    </source>
</evidence>
<dbReference type="InterPro" id="IPR012677">
    <property type="entry name" value="Nucleotide-bd_a/b_plait_sf"/>
</dbReference>
<dbReference type="PANTHER" id="PTHR48032:SF6">
    <property type="entry name" value="RNA-BINDING (RRM_RBD_RNP MOTIFS) FAMILY PROTEIN"/>
    <property type="match status" value="1"/>
</dbReference>
<dbReference type="PROSITE" id="PS50102">
    <property type="entry name" value="RRM"/>
    <property type="match status" value="2"/>
</dbReference>
<dbReference type="Gene3D" id="3.30.70.330">
    <property type="match status" value="2"/>
</dbReference>
<dbReference type="EMBL" id="HBGJ01043245">
    <property type="protein sequence ID" value="CAD9268765.1"/>
    <property type="molecule type" value="Transcribed_RNA"/>
</dbReference>
<dbReference type="AlphaFoldDB" id="A0A7S1UJG2"/>
<dbReference type="GO" id="GO:0003729">
    <property type="term" value="F:mRNA binding"/>
    <property type="evidence" value="ECO:0007669"/>
    <property type="project" value="TreeGrafter"/>
</dbReference>
<feature type="compositionally biased region" description="Basic and acidic residues" evidence="5">
    <location>
        <begin position="96"/>
        <end position="110"/>
    </location>
</feature>